<evidence type="ECO:0008006" key="6">
    <source>
        <dbReference type="Google" id="ProtNLM"/>
    </source>
</evidence>
<evidence type="ECO:0000313" key="5">
    <source>
        <dbReference type="Proteomes" id="UP000295404"/>
    </source>
</evidence>
<reference evidence="4" key="2">
    <citation type="submission" date="2017-09" db="EMBL/GenBank/DDBJ databases">
        <authorList>
            <person name="Varghese N."/>
            <person name="Submissions S."/>
        </authorList>
    </citation>
    <scope>NUCLEOTIDE SEQUENCE [LARGE SCALE GENOMIC DNA]</scope>
    <source>
        <strain evidence="4">WG-1MB</strain>
    </source>
</reference>
<keyword evidence="1" id="KW-0472">Membrane</keyword>
<protein>
    <recommendedName>
        <fullName evidence="6">S-layer protein</fullName>
    </recommendedName>
</protein>
<feature type="transmembrane region" description="Helical" evidence="1">
    <location>
        <begin position="337"/>
        <end position="358"/>
    </location>
</feature>
<evidence type="ECO:0000256" key="1">
    <source>
        <dbReference type="SAM" id="Phobius"/>
    </source>
</evidence>
<gene>
    <name evidence="3" type="ORF">C7960_0700</name>
    <name evidence="2" type="ORF">SAMN06295989_11626</name>
</gene>
<keyword evidence="1" id="KW-1133">Transmembrane helix</keyword>
<dbReference type="AlphaFoldDB" id="A0A285GG32"/>
<proteinExistence type="predicted"/>
<dbReference type="PANTHER" id="PTHR35902:SF3">
    <property type="entry name" value="NPCBM-ASSOCIATED, NEW3 DOMAIN OF ALPHA-GALACTOSIDASE"/>
    <property type="match status" value="1"/>
</dbReference>
<sequence>MSRTQYNIKNFRRPLVFLSLVSVILLATLFIGVTTAQSKEYIPPTYEYTTNYYRGYGEPEIHASVVGDTYFDRGETANVNVILSNRGILHGLKSVTDVKGDKAKQALAMKEMEYEAKRTTAYGIKASLVSPTDYIEIDSSTSGQTLEKLAPGDLPSRPMTFTIEISDNAPAGDYILFLPVSYEYQKDVRMTGGRTIQLGLPDMDHATYYNNSNITLQIPIHVEKAAEFEVVDVDGELVAGGESQIVVTYRNVGELTADDAIARVVVMDPLSTGSSTALLGTLEPGEEHTVSFNVNSDAMAVVKEYAIDSEIRYIDEDGNYAFSDNMKINVPMQSSDGWIDITQISLLLTFLVIMYLVVDSIRKKKKITLNGEE</sequence>
<dbReference type="PANTHER" id="PTHR35902">
    <property type="entry name" value="S-LAYER DOMAIN-LIKE PROTEIN-RELATED"/>
    <property type="match status" value="1"/>
</dbReference>
<reference evidence="2" key="1">
    <citation type="submission" date="2017-09" db="EMBL/GenBank/DDBJ databases">
        <authorList>
            <person name="Ehlers B."/>
            <person name="Leendertz F.H."/>
        </authorList>
    </citation>
    <scope>NUCLEOTIDE SEQUENCE [LARGE SCALE GENOMIC DNA]</scope>
    <source>
        <strain evidence="2">WG-1MB</strain>
    </source>
</reference>
<organism evidence="2 4">
    <name type="scientific">Methanohalophilus euhalobius</name>
    <dbReference type="NCBI Taxonomy" id="51203"/>
    <lineage>
        <taxon>Archaea</taxon>
        <taxon>Methanobacteriati</taxon>
        <taxon>Methanobacteriota</taxon>
        <taxon>Stenosarchaea group</taxon>
        <taxon>Methanomicrobia</taxon>
        <taxon>Methanosarcinales</taxon>
        <taxon>Methanosarcinaceae</taxon>
        <taxon>Methanohalophilus</taxon>
    </lineage>
</organism>
<dbReference type="RefSeq" id="WP_096713022.1">
    <property type="nucleotide sequence ID" value="NZ_OBDR01000016.1"/>
</dbReference>
<dbReference type="EMBL" id="SMMS01000001">
    <property type="protein sequence ID" value="TCL11543.1"/>
    <property type="molecule type" value="Genomic_DNA"/>
</dbReference>
<keyword evidence="1" id="KW-0812">Transmembrane</keyword>
<evidence type="ECO:0000313" key="3">
    <source>
        <dbReference type="EMBL" id="TCL11543.1"/>
    </source>
</evidence>
<accession>A0A285GG32</accession>
<dbReference type="Proteomes" id="UP000217726">
    <property type="component" value="Unassembled WGS sequence"/>
</dbReference>
<dbReference type="OrthoDB" id="56770at2157"/>
<name>A0A285GG32_9EURY</name>
<dbReference type="Proteomes" id="UP000295404">
    <property type="component" value="Unassembled WGS sequence"/>
</dbReference>
<evidence type="ECO:0000313" key="4">
    <source>
        <dbReference type="Proteomes" id="UP000217726"/>
    </source>
</evidence>
<reference evidence="3 5" key="3">
    <citation type="submission" date="2019-03" db="EMBL/GenBank/DDBJ databases">
        <title>Subsurface microbial communities from deep shales in Ohio and West Virginia, USA.</title>
        <authorList>
            <person name="Wrighton K."/>
        </authorList>
    </citation>
    <scope>NUCLEOTIDE SEQUENCE [LARGE SCALE GENOMIC DNA]</scope>
    <source>
        <strain evidence="3 5">WG1_MB</strain>
    </source>
</reference>
<keyword evidence="4" id="KW-1185">Reference proteome</keyword>
<evidence type="ECO:0000313" key="2">
    <source>
        <dbReference type="EMBL" id="SNY22542.1"/>
    </source>
</evidence>
<dbReference type="EMBL" id="OBDR01000016">
    <property type="protein sequence ID" value="SNY22542.1"/>
    <property type="molecule type" value="Genomic_DNA"/>
</dbReference>